<feature type="domain" description="FAD/NAD(P)-binding" evidence="9">
    <location>
        <begin position="5"/>
        <end position="301"/>
    </location>
</feature>
<dbReference type="GO" id="GO:0005737">
    <property type="term" value="C:cytoplasm"/>
    <property type="evidence" value="ECO:0007669"/>
    <property type="project" value="TreeGrafter"/>
</dbReference>
<keyword evidence="3" id="KW-0053">Apoptosis</keyword>
<protein>
    <submittedName>
        <fullName evidence="11">Pyridine nucleotide-disulfide oxidoreductase</fullName>
    </submittedName>
</protein>
<keyword evidence="2" id="KW-0285">Flavoprotein</keyword>
<dbReference type="RefSeq" id="WP_188780149.1">
    <property type="nucleotide sequence ID" value="NZ_BMKQ01000001.1"/>
</dbReference>
<evidence type="ECO:0000256" key="2">
    <source>
        <dbReference type="ARBA" id="ARBA00022630"/>
    </source>
</evidence>
<dbReference type="SMART" id="SM01353">
    <property type="entry name" value="AIF_C"/>
    <property type="match status" value="1"/>
</dbReference>
<accession>A0A917BNG4</accession>
<dbReference type="GO" id="GO:0012501">
    <property type="term" value="P:programmed cell death"/>
    <property type="evidence" value="ECO:0007669"/>
    <property type="project" value="TreeGrafter"/>
</dbReference>
<dbReference type="GO" id="GO:0071949">
    <property type="term" value="F:FAD binding"/>
    <property type="evidence" value="ECO:0007669"/>
    <property type="project" value="TreeGrafter"/>
</dbReference>
<feature type="domain" description="Mitochondrial apoptosis-inducing factor C-terminal" evidence="10">
    <location>
        <begin position="305"/>
        <end position="345"/>
    </location>
</feature>
<name>A0A917BNG4_9ACTN</name>
<evidence type="ECO:0000256" key="5">
    <source>
        <dbReference type="ARBA" id="ARBA00022946"/>
    </source>
</evidence>
<dbReference type="SUPFAM" id="SSF55424">
    <property type="entry name" value="FAD/NAD-linked reductases, dimerisation (C-terminal) domain"/>
    <property type="match status" value="1"/>
</dbReference>
<evidence type="ECO:0000313" key="11">
    <source>
        <dbReference type="EMBL" id="GGF50772.1"/>
    </source>
</evidence>
<dbReference type="SUPFAM" id="SSF51905">
    <property type="entry name" value="FAD/NAD(P)-binding domain"/>
    <property type="match status" value="2"/>
</dbReference>
<evidence type="ECO:0000256" key="1">
    <source>
        <dbReference type="ARBA" id="ARBA00001974"/>
    </source>
</evidence>
<dbReference type="Pfam" id="PF14721">
    <property type="entry name" value="AIF_C"/>
    <property type="match status" value="1"/>
</dbReference>
<keyword evidence="4" id="KW-0274">FAD</keyword>
<dbReference type="AlphaFoldDB" id="A0A917BNG4"/>
<comment type="cofactor">
    <cofactor evidence="1">
        <name>FAD</name>
        <dbReference type="ChEBI" id="CHEBI:57692"/>
    </cofactor>
</comment>
<reference evidence="11" key="1">
    <citation type="journal article" date="2014" name="Int. J. Syst. Evol. Microbiol.">
        <title>Complete genome sequence of Corynebacterium casei LMG S-19264T (=DSM 44701T), isolated from a smear-ripened cheese.</title>
        <authorList>
            <consortium name="US DOE Joint Genome Institute (JGI-PGF)"/>
            <person name="Walter F."/>
            <person name="Albersmeier A."/>
            <person name="Kalinowski J."/>
            <person name="Ruckert C."/>
        </authorList>
    </citation>
    <scope>NUCLEOTIDE SEQUENCE</scope>
    <source>
        <strain evidence="11">CGMCC 1.16067</strain>
    </source>
</reference>
<dbReference type="PRINTS" id="PR00368">
    <property type="entry name" value="FADPNR"/>
</dbReference>
<dbReference type="EMBL" id="BMKQ01000001">
    <property type="protein sequence ID" value="GGF50772.1"/>
    <property type="molecule type" value="Genomic_DNA"/>
</dbReference>
<evidence type="ECO:0000256" key="3">
    <source>
        <dbReference type="ARBA" id="ARBA00022703"/>
    </source>
</evidence>
<dbReference type="PANTHER" id="PTHR43557">
    <property type="entry name" value="APOPTOSIS-INDUCING FACTOR 1"/>
    <property type="match status" value="1"/>
</dbReference>
<dbReference type="Gene3D" id="3.50.50.60">
    <property type="entry name" value="FAD/NAD(P)-binding domain"/>
    <property type="match status" value="2"/>
</dbReference>
<dbReference type="Proteomes" id="UP000649179">
    <property type="component" value="Unassembled WGS sequence"/>
</dbReference>
<evidence type="ECO:0000259" key="9">
    <source>
        <dbReference type="Pfam" id="PF07992"/>
    </source>
</evidence>
<comment type="caution">
    <text evidence="11">The sequence shown here is derived from an EMBL/GenBank/DDBJ whole genome shotgun (WGS) entry which is preliminary data.</text>
</comment>
<gene>
    <name evidence="11" type="ORF">GCM10011519_25940</name>
</gene>
<dbReference type="InterPro" id="IPR023753">
    <property type="entry name" value="FAD/NAD-binding_dom"/>
</dbReference>
<keyword evidence="7" id="KW-0520">NAD</keyword>
<keyword evidence="5" id="KW-0809">Transit peptide</keyword>
<dbReference type="Gene3D" id="3.30.390.30">
    <property type="match status" value="1"/>
</dbReference>
<dbReference type="PRINTS" id="PR00411">
    <property type="entry name" value="PNDRDTASEI"/>
</dbReference>
<evidence type="ECO:0000313" key="12">
    <source>
        <dbReference type="Proteomes" id="UP000649179"/>
    </source>
</evidence>
<comment type="catalytic activity">
    <reaction evidence="8">
        <text>A + NADH + H(+) = AH2 + NAD(+)</text>
        <dbReference type="Rhea" id="RHEA:11356"/>
        <dbReference type="ChEBI" id="CHEBI:13193"/>
        <dbReference type="ChEBI" id="CHEBI:15378"/>
        <dbReference type="ChEBI" id="CHEBI:17499"/>
        <dbReference type="ChEBI" id="CHEBI:57540"/>
        <dbReference type="ChEBI" id="CHEBI:57945"/>
    </reaction>
</comment>
<evidence type="ECO:0000259" key="10">
    <source>
        <dbReference type="Pfam" id="PF14721"/>
    </source>
</evidence>
<sequence>MRYDYDYLIIGGGMVADAAAKGIRERDESGTIGIVGEEPTAPFPRPALSKKLWTDPDFDKESAALATADETGATLHLETRATSLDREAKVVGTVGGDEFGYGQLLLATGGHPRRLDGLEASDRVLYYRTLTDYDRLRELAAGGPDVAVVGGGYIGSEVAAALVQNGATVTVYHPGERLLDHMLPDSITADLEKAFTDAGVTLRAGVKVEGGESGDGSVTLRLDDGSSVEADVAVVGLGIEASDALARAGGLEVAEGGGVVVDERLHTSDPAVLAAGDVAQYPDRILGRRRVEHVDNADQMGAVVGRILAGSDETYDHTPMFYSDLFDYGYEAVGTLDASLETVVVDKGEGNAVVYYVDDEEVVGVLLWGVWDSTDAAREVLARHSRPTSFDGLI</sequence>
<dbReference type="InterPro" id="IPR016156">
    <property type="entry name" value="FAD/NAD-linked_Rdtase_dimer_sf"/>
</dbReference>
<dbReference type="Pfam" id="PF07992">
    <property type="entry name" value="Pyr_redox_2"/>
    <property type="match status" value="1"/>
</dbReference>
<dbReference type="InterPro" id="IPR050446">
    <property type="entry name" value="FAD-oxidoreductase/Apoptosis"/>
</dbReference>
<evidence type="ECO:0000256" key="6">
    <source>
        <dbReference type="ARBA" id="ARBA00023002"/>
    </source>
</evidence>
<dbReference type="InterPro" id="IPR036188">
    <property type="entry name" value="FAD/NAD-bd_sf"/>
</dbReference>
<organism evidence="11 12">
    <name type="scientific">Marmoricola endophyticus</name>
    <dbReference type="NCBI Taxonomy" id="2040280"/>
    <lineage>
        <taxon>Bacteria</taxon>
        <taxon>Bacillati</taxon>
        <taxon>Actinomycetota</taxon>
        <taxon>Actinomycetes</taxon>
        <taxon>Propionibacteriales</taxon>
        <taxon>Nocardioidaceae</taxon>
        <taxon>Marmoricola</taxon>
    </lineage>
</organism>
<dbReference type="InterPro" id="IPR029324">
    <property type="entry name" value="AIF_C"/>
</dbReference>
<dbReference type="PANTHER" id="PTHR43557:SF4">
    <property type="entry name" value="APOPTOSIS-INDUCING FACTOR 1, MITOCHONDRIAL"/>
    <property type="match status" value="1"/>
</dbReference>
<reference evidence="11" key="2">
    <citation type="submission" date="2020-09" db="EMBL/GenBank/DDBJ databases">
        <authorList>
            <person name="Sun Q."/>
            <person name="Zhou Y."/>
        </authorList>
    </citation>
    <scope>NUCLEOTIDE SEQUENCE</scope>
    <source>
        <strain evidence="11">CGMCC 1.16067</strain>
    </source>
</reference>
<evidence type="ECO:0000256" key="4">
    <source>
        <dbReference type="ARBA" id="ARBA00022827"/>
    </source>
</evidence>
<evidence type="ECO:0000256" key="8">
    <source>
        <dbReference type="ARBA" id="ARBA00047786"/>
    </source>
</evidence>
<dbReference type="GO" id="GO:0046983">
    <property type="term" value="F:protein dimerization activity"/>
    <property type="evidence" value="ECO:0007669"/>
    <property type="project" value="InterPro"/>
</dbReference>
<proteinExistence type="predicted"/>
<keyword evidence="6" id="KW-0560">Oxidoreductase</keyword>
<dbReference type="GO" id="GO:0033108">
    <property type="term" value="P:mitochondrial respiratory chain complex assembly"/>
    <property type="evidence" value="ECO:0007669"/>
    <property type="project" value="TreeGrafter"/>
</dbReference>
<dbReference type="GO" id="GO:0016174">
    <property type="term" value="F:NAD(P)H oxidase H2O2-forming activity"/>
    <property type="evidence" value="ECO:0007669"/>
    <property type="project" value="TreeGrafter"/>
</dbReference>
<keyword evidence="12" id="KW-1185">Reference proteome</keyword>
<evidence type="ECO:0000256" key="7">
    <source>
        <dbReference type="ARBA" id="ARBA00023027"/>
    </source>
</evidence>